<dbReference type="PANTHER" id="PTHR43014">
    <property type="entry name" value="MERCURIC REDUCTASE"/>
    <property type="match status" value="1"/>
</dbReference>
<dbReference type="InterPro" id="IPR023753">
    <property type="entry name" value="FAD/NAD-binding_dom"/>
</dbReference>
<evidence type="ECO:0000259" key="3">
    <source>
        <dbReference type="Pfam" id="PF07992"/>
    </source>
</evidence>
<dbReference type="EMBL" id="JADQDK010000001">
    <property type="protein sequence ID" value="MBW0135018.1"/>
    <property type="molecule type" value="Genomic_DNA"/>
</dbReference>
<dbReference type="Pfam" id="PF07992">
    <property type="entry name" value="Pyr_redox_2"/>
    <property type="match status" value="1"/>
</dbReference>
<gene>
    <name evidence="4" type="ORF">I4I81_12220</name>
</gene>
<comment type="cofactor">
    <cofactor evidence="1">
        <name>FAD</name>
        <dbReference type="ChEBI" id="CHEBI:57692"/>
    </cofactor>
</comment>
<evidence type="ECO:0000259" key="2">
    <source>
        <dbReference type="Pfam" id="PF02852"/>
    </source>
</evidence>
<protein>
    <submittedName>
        <fullName evidence="4">NAD(P)/FAD-dependent oxidoreductase</fullName>
    </submittedName>
</protein>
<dbReference type="PANTHER" id="PTHR43014:SF2">
    <property type="entry name" value="MERCURIC REDUCTASE"/>
    <property type="match status" value="1"/>
</dbReference>
<keyword evidence="5" id="KW-1185">Reference proteome</keyword>
<feature type="domain" description="Pyridine nucleotide-disulphide oxidoreductase dimerisation" evidence="2">
    <location>
        <begin position="333"/>
        <end position="443"/>
    </location>
</feature>
<feature type="domain" description="FAD/NAD(P)-binding" evidence="3">
    <location>
        <begin position="6"/>
        <end position="314"/>
    </location>
</feature>
<dbReference type="Proteomes" id="UP000694287">
    <property type="component" value="Unassembled WGS sequence"/>
</dbReference>
<dbReference type="InterPro" id="IPR004099">
    <property type="entry name" value="Pyr_nucl-diS_OxRdtase_dimer"/>
</dbReference>
<reference evidence="4 5" key="1">
    <citation type="submission" date="2020-11" db="EMBL/GenBank/DDBJ databases">
        <title>Pseudonocardia abyssalis sp. nov. and Pseudonocardia oceani sp. nov., description and phylogenomic analysis of two novel actinomycetes isolated from the deep Southern Ocean.</title>
        <authorList>
            <person name="Parra J."/>
        </authorList>
    </citation>
    <scope>NUCLEOTIDE SEQUENCE [LARGE SCALE GENOMIC DNA]</scope>
    <source>
        <strain evidence="4 5">KRD-168</strain>
    </source>
</reference>
<dbReference type="InterPro" id="IPR001100">
    <property type="entry name" value="Pyr_nuc-diS_OxRdtase"/>
</dbReference>
<name>A0ABS6URX9_9PSEU</name>
<comment type="caution">
    <text evidence="4">The sequence shown here is derived from an EMBL/GenBank/DDBJ whole genome shotgun (WGS) entry which is preliminary data.</text>
</comment>
<dbReference type="RefSeq" id="WP_226363903.1">
    <property type="nucleotide sequence ID" value="NZ_JADQDJ010000103.1"/>
</dbReference>
<dbReference type="Pfam" id="PF02852">
    <property type="entry name" value="Pyr_redox_dim"/>
    <property type="match status" value="1"/>
</dbReference>
<dbReference type="PIRSF" id="PIRSF000350">
    <property type="entry name" value="Mercury_reductase_MerA"/>
    <property type="match status" value="1"/>
</dbReference>
<organism evidence="4 5">
    <name type="scientific">Pseudonocardia abyssalis</name>
    <dbReference type="NCBI Taxonomy" id="2792008"/>
    <lineage>
        <taxon>Bacteria</taxon>
        <taxon>Bacillati</taxon>
        <taxon>Actinomycetota</taxon>
        <taxon>Actinomycetes</taxon>
        <taxon>Pseudonocardiales</taxon>
        <taxon>Pseudonocardiaceae</taxon>
        <taxon>Pseudonocardia</taxon>
    </lineage>
</organism>
<proteinExistence type="predicted"/>
<evidence type="ECO:0000313" key="4">
    <source>
        <dbReference type="EMBL" id="MBW0135018.1"/>
    </source>
</evidence>
<evidence type="ECO:0000256" key="1">
    <source>
        <dbReference type="ARBA" id="ARBA00001974"/>
    </source>
</evidence>
<sequence length="458" mass="48224">MSEQFDAIVIGMGPGGEVAASRLLAAGRRVAVIEQELIGGECGYWACIPSKTLLRPPEASAEVERAAGVEGARLDWPATRAWRDDMIRQLDDSNQVTGYEKSGATVVKGAGRITGPGTVEVNGHTLRAPHLIIATGSDAVLPPVEGLDTVPVWTNREATTLTEIPDRVAMLGGSAVGAELGGFLHRFGAHVTIVERSATLLAREEPRVGELLGERMRAEGVDVRTGATATAAHRDGADTVLTLDDGTGLRCDVVVVGAGRRPRTSGLGLDTIGVTPGENGEIGVDEHCRAAEGVWAIGDVTAVMPFTHVAKYQGRIAADAILGRPHPATYGGIPRVVFTDPEVAAVGLTQAQAAQQGRRTTTTELDLTGALARPWTYEQNPWGHLGLLADPDQGVLLGAWAVAPMAGEWIHHAALAIRTAIPIEVLLDQVAQFPTYSEGFHAALEQLDLTDTDHGGPR</sequence>
<accession>A0ABS6URX9</accession>
<evidence type="ECO:0000313" key="5">
    <source>
        <dbReference type="Proteomes" id="UP000694287"/>
    </source>
</evidence>